<dbReference type="RefSeq" id="WP_004890423.1">
    <property type="nucleotide sequence ID" value="NZ_BCMD01000005.1"/>
</dbReference>
<protein>
    <submittedName>
        <fullName evidence="5">GFA family protein</fullName>
    </submittedName>
</protein>
<dbReference type="Gene3D" id="3.90.1590.10">
    <property type="entry name" value="glutathione-dependent formaldehyde- activating enzyme (gfa)"/>
    <property type="match status" value="1"/>
</dbReference>
<dbReference type="GeneID" id="58164279"/>
<evidence type="ECO:0000256" key="1">
    <source>
        <dbReference type="ARBA" id="ARBA00005495"/>
    </source>
</evidence>
<reference evidence="5 6" key="1">
    <citation type="submission" date="2019-09" db="EMBL/GenBank/DDBJ databases">
        <title>Non-baumannii Acinetobacter spp. carrying blaNDM-1 isolated in China.</title>
        <authorList>
            <person name="Cui C."/>
            <person name="Chen C."/>
            <person name="Sun J."/>
            <person name="Liu Y."/>
        </authorList>
    </citation>
    <scope>NUCLEOTIDE SEQUENCE [LARGE SCALE GENOMIC DNA]</scope>
    <source>
        <strain evidence="5 6">HZE23-1</strain>
    </source>
</reference>
<keyword evidence="3" id="KW-0862">Zinc</keyword>
<dbReference type="PANTHER" id="PTHR33337">
    <property type="entry name" value="GFA DOMAIN-CONTAINING PROTEIN"/>
    <property type="match status" value="1"/>
</dbReference>
<dbReference type="Proteomes" id="UP000503505">
    <property type="component" value="Chromosome"/>
</dbReference>
<organism evidence="5 6">
    <name type="scientific">Acinetobacter schindleri</name>
    <dbReference type="NCBI Taxonomy" id="108981"/>
    <lineage>
        <taxon>Bacteria</taxon>
        <taxon>Pseudomonadati</taxon>
        <taxon>Pseudomonadota</taxon>
        <taxon>Gammaproteobacteria</taxon>
        <taxon>Moraxellales</taxon>
        <taxon>Moraxellaceae</taxon>
        <taxon>Acinetobacter</taxon>
    </lineage>
</organism>
<evidence type="ECO:0000313" key="5">
    <source>
        <dbReference type="EMBL" id="QIC68294.1"/>
    </source>
</evidence>
<proteinExistence type="inferred from homology"/>
<evidence type="ECO:0000313" key="6">
    <source>
        <dbReference type="Proteomes" id="UP000503505"/>
    </source>
</evidence>
<gene>
    <name evidence="5" type="ORF">FSC10_13405</name>
</gene>
<dbReference type="InterPro" id="IPR006913">
    <property type="entry name" value="CENP-V/GFA"/>
</dbReference>
<dbReference type="InterPro" id="IPR011057">
    <property type="entry name" value="Mss4-like_sf"/>
</dbReference>
<evidence type="ECO:0000256" key="3">
    <source>
        <dbReference type="ARBA" id="ARBA00022833"/>
    </source>
</evidence>
<dbReference type="GO" id="GO:0016846">
    <property type="term" value="F:carbon-sulfur lyase activity"/>
    <property type="evidence" value="ECO:0007669"/>
    <property type="project" value="InterPro"/>
</dbReference>
<keyword evidence="4" id="KW-0456">Lyase</keyword>
<dbReference type="PANTHER" id="PTHR33337:SF40">
    <property type="entry name" value="CENP-V_GFA DOMAIN-CONTAINING PROTEIN-RELATED"/>
    <property type="match status" value="1"/>
</dbReference>
<comment type="similarity">
    <text evidence="1">Belongs to the Gfa family.</text>
</comment>
<evidence type="ECO:0000256" key="2">
    <source>
        <dbReference type="ARBA" id="ARBA00022723"/>
    </source>
</evidence>
<dbReference type="PROSITE" id="PS51891">
    <property type="entry name" value="CENP_V_GFA"/>
    <property type="match status" value="1"/>
</dbReference>
<evidence type="ECO:0000256" key="4">
    <source>
        <dbReference type="ARBA" id="ARBA00023239"/>
    </source>
</evidence>
<dbReference type="AlphaFoldDB" id="A0AAE2MWZ9"/>
<sequence>MSTQDHYAGSCLCGGIQYEVRGSLGDIIQCHCRRCRKATGTAFATNSPIAKADFHLLQGQKLLKSFTTTTGVSRNFCSECGSPIYSVKADLPDVYRLRIGSLDTPIEQKPTCHFYVGSKAEWEDIHDTLAQYHERP</sequence>
<dbReference type="SUPFAM" id="SSF51316">
    <property type="entry name" value="Mss4-like"/>
    <property type="match status" value="1"/>
</dbReference>
<accession>A0AAE2MWZ9</accession>
<dbReference type="Pfam" id="PF04828">
    <property type="entry name" value="GFA"/>
    <property type="match status" value="1"/>
</dbReference>
<keyword evidence="2" id="KW-0479">Metal-binding</keyword>
<name>A0AAE2MWZ9_9GAMM</name>
<dbReference type="GO" id="GO:0046872">
    <property type="term" value="F:metal ion binding"/>
    <property type="evidence" value="ECO:0007669"/>
    <property type="project" value="UniProtKB-KW"/>
</dbReference>
<dbReference type="EMBL" id="CP044463">
    <property type="protein sequence ID" value="QIC68294.1"/>
    <property type="molecule type" value="Genomic_DNA"/>
</dbReference>